<protein>
    <submittedName>
        <fullName evidence="3">Uncharacterized protein</fullName>
    </submittedName>
</protein>
<feature type="transmembrane region" description="Helical" evidence="1">
    <location>
        <begin position="386"/>
        <end position="409"/>
    </location>
</feature>
<feature type="chain" id="PRO_5037986600" evidence="2">
    <location>
        <begin position="23"/>
        <end position="445"/>
    </location>
</feature>
<dbReference type="AlphaFoldDB" id="A0A922HKC7"/>
<gene>
    <name evidence="3" type="ORF">DERF_014963</name>
</gene>
<dbReference type="InterPro" id="IPR011042">
    <property type="entry name" value="6-blade_b-propeller_TolB-like"/>
</dbReference>
<keyword evidence="4" id="KW-1185">Reference proteome</keyword>
<dbReference type="Gene3D" id="2.120.10.30">
    <property type="entry name" value="TolB, C-terminal domain"/>
    <property type="match status" value="1"/>
</dbReference>
<keyword evidence="1" id="KW-0812">Transmembrane</keyword>
<evidence type="ECO:0000256" key="2">
    <source>
        <dbReference type="SAM" id="SignalP"/>
    </source>
</evidence>
<evidence type="ECO:0000313" key="3">
    <source>
        <dbReference type="EMBL" id="KAH9494268.1"/>
    </source>
</evidence>
<accession>A0A922HKC7</accession>
<dbReference type="Proteomes" id="UP000790347">
    <property type="component" value="Unassembled WGS sequence"/>
</dbReference>
<keyword evidence="2" id="KW-0732">Signal</keyword>
<keyword evidence="1" id="KW-1133">Transmembrane helix</keyword>
<sequence length="445" mass="51840">MNSNYTFLLLLLIIIQYDWIIAHNKRNRQHRHQHQQHHQYDSILELKLIYPKNLIDGRYNDSLCNDDGSIIFLDYSQTWNAYVAVCQNNLIDVEPIDYGQITQLNVLQFQVKKLEHFAFDWLHGLLYYSTLMDGINVIDLKKNELATFPIYRAAGSNTVNGLIVRPDLSKLMWLETYGTDTIMMESDQNGKQSSALFNISRTTYTDLYYDHYGDQYLLIMPQTQATKISGMIILDYDDKKILKSMNFEINFSRQNWATKNVRIRADSLYFFVKQSGNFGKIYRCSISSQNHTNVMNDSSPSSSSSSSIMIDNVHQTSCILITADNSRSPFMLYDPLMRKESEQKKHCNENVCVRQDIDFCIPINDTHSQCTNGEVFEINKDNNEMLIYKIIISVLTSIIILILIIYFLFFSKQRARFYQIRLKKLNRVESSKLQVKPPATNEIAE</sequence>
<evidence type="ECO:0000256" key="1">
    <source>
        <dbReference type="SAM" id="Phobius"/>
    </source>
</evidence>
<proteinExistence type="predicted"/>
<organism evidence="3 4">
    <name type="scientific">Dermatophagoides farinae</name>
    <name type="common">American house dust mite</name>
    <dbReference type="NCBI Taxonomy" id="6954"/>
    <lineage>
        <taxon>Eukaryota</taxon>
        <taxon>Metazoa</taxon>
        <taxon>Ecdysozoa</taxon>
        <taxon>Arthropoda</taxon>
        <taxon>Chelicerata</taxon>
        <taxon>Arachnida</taxon>
        <taxon>Acari</taxon>
        <taxon>Acariformes</taxon>
        <taxon>Sarcoptiformes</taxon>
        <taxon>Astigmata</taxon>
        <taxon>Psoroptidia</taxon>
        <taxon>Analgoidea</taxon>
        <taxon>Pyroglyphidae</taxon>
        <taxon>Dermatophagoidinae</taxon>
        <taxon>Dermatophagoides</taxon>
    </lineage>
</organism>
<reference evidence="3" key="2">
    <citation type="journal article" date="2022" name="Res Sq">
        <title>Comparative Genomics Reveals Insights into the Divergent Evolution of Astigmatic Mites and Household Pest Adaptations.</title>
        <authorList>
            <person name="Xiong Q."/>
            <person name="Wan A.T.-Y."/>
            <person name="Liu X.-Y."/>
            <person name="Fung C.S.-H."/>
            <person name="Xiao X."/>
            <person name="Malainual N."/>
            <person name="Hou J."/>
            <person name="Wang L."/>
            <person name="Wang M."/>
            <person name="Yang K."/>
            <person name="Cui Y."/>
            <person name="Leung E."/>
            <person name="Nong W."/>
            <person name="Shin S.-K."/>
            <person name="Au S."/>
            <person name="Jeong K.Y."/>
            <person name="Chew F.T."/>
            <person name="Hui J."/>
            <person name="Leung T.F."/>
            <person name="Tungtrongchitr A."/>
            <person name="Zhong N."/>
            <person name="Liu Z."/>
            <person name="Tsui S."/>
        </authorList>
    </citation>
    <scope>NUCLEOTIDE SEQUENCE</scope>
    <source>
        <strain evidence="3">Derf</strain>
        <tissue evidence="3">Whole organism</tissue>
    </source>
</reference>
<reference evidence="3" key="1">
    <citation type="submission" date="2013-05" db="EMBL/GenBank/DDBJ databases">
        <authorList>
            <person name="Yim A.K.Y."/>
            <person name="Chan T.F."/>
            <person name="Ji K.M."/>
            <person name="Liu X.Y."/>
            <person name="Zhou J.W."/>
            <person name="Li R.Q."/>
            <person name="Yang K.Y."/>
            <person name="Li J."/>
            <person name="Li M."/>
            <person name="Law P.T.W."/>
            <person name="Wu Y.L."/>
            <person name="Cai Z.L."/>
            <person name="Qin H."/>
            <person name="Bao Y."/>
            <person name="Leung R.K.K."/>
            <person name="Ng P.K.S."/>
            <person name="Zou J."/>
            <person name="Zhong X.J."/>
            <person name="Ran P.X."/>
            <person name="Zhong N.S."/>
            <person name="Liu Z.G."/>
            <person name="Tsui S.K.W."/>
        </authorList>
    </citation>
    <scope>NUCLEOTIDE SEQUENCE</scope>
    <source>
        <strain evidence="3">Derf</strain>
        <tissue evidence="3">Whole organism</tissue>
    </source>
</reference>
<dbReference type="EMBL" id="ASGP02000008">
    <property type="protein sequence ID" value="KAH9494268.1"/>
    <property type="molecule type" value="Genomic_DNA"/>
</dbReference>
<dbReference type="SUPFAM" id="SSF63829">
    <property type="entry name" value="Calcium-dependent phosphotriesterase"/>
    <property type="match status" value="1"/>
</dbReference>
<feature type="signal peptide" evidence="2">
    <location>
        <begin position="1"/>
        <end position="22"/>
    </location>
</feature>
<comment type="caution">
    <text evidence="3">The sequence shown here is derived from an EMBL/GenBank/DDBJ whole genome shotgun (WGS) entry which is preliminary data.</text>
</comment>
<keyword evidence="1" id="KW-0472">Membrane</keyword>
<name>A0A922HKC7_DERFA</name>
<evidence type="ECO:0000313" key="4">
    <source>
        <dbReference type="Proteomes" id="UP000790347"/>
    </source>
</evidence>